<dbReference type="PRINTS" id="PR00784">
    <property type="entry name" value="MTUNCOUPLING"/>
</dbReference>
<evidence type="ECO:0000256" key="6">
    <source>
        <dbReference type="ARBA" id="ARBA00022737"/>
    </source>
</evidence>
<keyword evidence="6" id="KW-0677">Repeat</keyword>
<dbReference type="HOGENOM" id="CLU_015166_14_1_1"/>
<dbReference type="GO" id="GO:1902358">
    <property type="term" value="P:sulfate transmembrane transport"/>
    <property type="evidence" value="ECO:0000318"/>
    <property type="project" value="GO_Central"/>
</dbReference>
<proteinExistence type="inferred from homology"/>
<dbReference type="GO" id="GO:0006839">
    <property type="term" value="P:mitochondrial transport"/>
    <property type="evidence" value="ECO:0007669"/>
    <property type="project" value="UniProtKB-ARBA"/>
</dbReference>
<evidence type="ECO:0000256" key="9">
    <source>
        <dbReference type="ARBA" id="ARBA00023128"/>
    </source>
</evidence>
<dbReference type="AlphaFoldDB" id="D8T2X7"/>
<feature type="repeat" description="Solcar" evidence="11">
    <location>
        <begin position="218"/>
        <end position="308"/>
    </location>
</feature>
<keyword evidence="7" id="KW-1133">Transmembrane helix</keyword>
<organism evidence="14">
    <name type="scientific">Selaginella moellendorffii</name>
    <name type="common">Spikemoss</name>
    <dbReference type="NCBI Taxonomy" id="88036"/>
    <lineage>
        <taxon>Eukaryota</taxon>
        <taxon>Viridiplantae</taxon>
        <taxon>Streptophyta</taxon>
        <taxon>Embryophyta</taxon>
        <taxon>Tracheophyta</taxon>
        <taxon>Lycopodiopsida</taxon>
        <taxon>Selaginellales</taxon>
        <taxon>Selaginellaceae</taxon>
        <taxon>Selaginella</taxon>
    </lineage>
</organism>
<evidence type="ECO:0000256" key="10">
    <source>
        <dbReference type="ARBA" id="ARBA00023136"/>
    </source>
</evidence>
<dbReference type="GO" id="GO:0071422">
    <property type="term" value="P:succinate transmembrane transport"/>
    <property type="evidence" value="ECO:0000318"/>
    <property type="project" value="GO_Central"/>
</dbReference>
<dbReference type="InterPro" id="IPR002067">
    <property type="entry name" value="MCP"/>
</dbReference>
<dbReference type="GO" id="GO:0005739">
    <property type="term" value="C:mitochondrion"/>
    <property type="evidence" value="ECO:0007669"/>
    <property type="project" value="UniProtKB-SubCell"/>
</dbReference>
<dbReference type="OrthoDB" id="6703404at2759"/>
<dbReference type="OMA" id="MQLQETH"/>
<keyword evidence="5 11" id="KW-0812">Transmembrane</keyword>
<dbReference type="PANTHER" id="PTHR45618">
    <property type="entry name" value="MITOCHONDRIAL DICARBOXYLATE CARRIER-RELATED"/>
    <property type="match status" value="1"/>
</dbReference>
<dbReference type="InterPro" id="IPR018108">
    <property type="entry name" value="MCP_transmembrane"/>
</dbReference>
<keyword evidence="9" id="KW-0496">Mitochondrion</keyword>
<evidence type="ECO:0000256" key="2">
    <source>
        <dbReference type="ARBA" id="ARBA00004173"/>
    </source>
</evidence>
<evidence type="ECO:0000313" key="13">
    <source>
        <dbReference type="EMBL" id="EFJ08926.1"/>
    </source>
</evidence>
<dbReference type="Pfam" id="PF00153">
    <property type="entry name" value="Mito_carr"/>
    <property type="match status" value="3"/>
</dbReference>
<dbReference type="FunCoup" id="D8T2X7">
    <property type="interactions" value="1010"/>
</dbReference>
<dbReference type="GO" id="GO:0015141">
    <property type="term" value="F:succinate transmembrane transporter activity"/>
    <property type="evidence" value="ECO:0000318"/>
    <property type="project" value="GO_Central"/>
</dbReference>
<sequence>MEWKSFLEGGVASIVAGSLTHPLDLIKVRMQLQVEPIPVAQVHQSLAFAGGHTASIAAAAPRTAGPIAVGIRVVQTEGARALFSGVSAAVLRQTLYSTTRLGLYDVMKKKWQEPDGSLPLPKKIGAGLVAGAIGATVGNPADVAMVRMQADGRLPLAQRRNYAGVGDALFRMARQEGIKALWTGSGPTVQRAMIVTAAQLATYDQTKEALLRNRVTRDGFGTHVAASFSAGFVASVASNPIDVIKTRIMNMSVQAGEEAPYKGTLDCAVKTIKAEGPMALYKGFVPTVSRQGPFAVVLFVTLEQMRSLLKNV</sequence>
<keyword evidence="14" id="KW-1185">Reference proteome</keyword>
<feature type="repeat" description="Solcar" evidence="11">
    <location>
        <begin position="118"/>
        <end position="209"/>
    </location>
</feature>
<dbReference type="GO" id="GO:0015116">
    <property type="term" value="F:sulfate transmembrane transporter activity"/>
    <property type="evidence" value="ECO:0000318"/>
    <property type="project" value="GO_Central"/>
</dbReference>
<reference evidence="13 14" key="1">
    <citation type="journal article" date="2011" name="Science">
        <title>The Selaginella genome identifies genetic changes associated with the evolution of vascular plants.</title>
        <authorList>
            <person name="Banks J.A."/>
            <person name="Nishiyama T."/>
            <person name="Hasebe M."/>
            <person name="Bowman J.L."/>
            <person name="Gribskov M."/>
            <person name="dePamphilis C."/>
            <person name="Albert V.A."/>
            <person name="Aono N."/>
            <person name="Aoyama T."/>
            <person name="Ambrose B.A."/>
            <person name="Ashton N.W."/>
            <person name="Axtell M.J."/>
            <person name="Barker E."/>
            <person name="Barker M.S."/>
            <person name="Bennetzen J.L."/>
            <person name="Bonawitz N.D."/>
            <person name="Chapple C."/>
            <person name="Cheng C."/>
            <person name="Correa L.G."/>
            <person name="Dacre M."/>
            <person name="DeBarry J."/>
            <person name="Dreyer I."/>
            <person name="Elias M."/>
            <person name="Engstrom E.M."/>
            <person name="Estelle M."/>
            <person name="Feng L."/>
            <person name="Finet C."/>
            <person name="Floyd S.K."/>
            <person name="Frommer W.B."/>
            <person name="Fujita T."/>
            <person name="Gramzow L."/>
            <person name="Gutensohn M."/>
            <person name="Harholt J."/>
            <person name="Hattori M."/>
            <person name="Heyl A."/>
            <person name="Hirai T."/>
            <person name="Hiwatashi Y."/>
            <person name="Ishikawa M."/>
            <person name="Iwata M."/>
            <person name="Karol K.G."/>
            <person name="Koehler B."/>
            <person name="Kolukisaoglu U."/>
            <person name="Kubo M."/>
            <person name="Kurata T."/>
            <person name="Lalonde S."/>
            <person name="Li K."/>
            <person name="Li Y."/>
            <person name="Litt A."/>
            <person name="Lyons E."/>
            <person name="Manning G."/>
            <person name="Maruyama T."/>
            <person name="Michael T.P."/>
            <person name="Mikami K."/>
            <person name="Miyazaki S."/>
            <person name="Morinaga S."/>
            <person name="Murata T."/>
            <person name="Mueller-Roeber B."/>
            <person name="Nelson D.R."/>
            <person name="Obara M."/>
            <person name="Oguri Y."/>
            <person name="Olmstead R.G."/>
            <person name="Onodera N."/>
            <person name="Petersen B.L."/>
            <person name="Pils B."/>
            <person name="Prigge M."/>
            <person name="Rensing S.A."/>
            <person name="Riano-Pachon D.M."/>
            <person name="Roberts A.W."/>
            <person name="Sato Y."/>
            <person name="Scheller H.V."/>
            <person name="Schulz B."/>
            <person name="Schulz C."/>
            <person name="Shakirov E.V."/>
            <person name="Shibagaki N."/>
            <person name="Shinohara N."/>
            <person name="Shippen D.E."/>
            <person name="Soerensen I."/>
            <person name="Sotooka R."/>
            <person name="Sugimoto N."/>
            <person name="Sugita M."/>
            <person name="Sumikawa N."/>
            <person name="Tanurdzic M."/>
            <person name="Theissen G."/>
            <person name="Ulvskov P."/>
            <person name="Wakazuki S."/>
            <person name="Weng J.K."/>
            <person name="Willats W.W."/>
            <person name="Wipf D."/>
            <person name="Wolf P.G."/>
            <person name="Yang L."/>
            <person name="Zimmer A.D."/>
            <person name="Zhu Q."/>
            <person name="Mitros T."/>
            <person name="Hellsten U."/>
            <person name="Loque D."/>
            <person name="Otillar R."/>
            <person name="Salamov A."/>
            <person name="Schmutz J."/>
            <person name="Shapiro H."/>
            <person name="Lindquist E."/>
            <person name="Lucas S."/>
            <person name="Rokhsar D."/>
            <person name="Grigoriev I.V."/>
        </authorList>
    </citation>
    <scope>NUCLEOTIDE SEQUENCE [LARGE SCALE GENOMIC DNA]</scope>
</reference>
<gene>
    <name evidence="13" type="ORF">SELMODRAFT_447865</name>
</gene>
<evidence type="ECO:0000256" key="7">
    <source>
        <dbReference type="ARBA" id="ARBA00022989"/>
    </source>
</evidence>
<dbReference type="SUPFAM" id="SSF103506">
    <property type="entry name" value="Mitochondrial carrier"/>
    <property type="match status" value="1"/>
</dbReference>
<keyword evidence="10 11" id="KW-0472">Membrane</keyword>
<keyword evidence="4 12" id="KW-0813">Transport</keyword>
<evidence type="ECO:0000256" key="4">
    <source>
        <dbReference type="ARBA" id="ARBA00022448"/>
    </source>
</evidence>
<dbReference type="PROSITE" id="PS50920">
    <property type="entry name" value="SOLCAR"/>
    <property type="match status" value="3"/>
</dbReference>
<dbReference type="Proteomes" id="UP000001514">
    <property type="component" value="Unassembled WGS sequence"/>
</dbReference>
<dbReference type="InterPro" id="IPR023395">
    <property type="entry name" value="MCP_dom_sf"/>
</dbReference>
<feature type="repeat" description="Solcar" evidence="11">
    <location>
        <begin position="4"/>
        <end position="110"/>
    </location>
</feature>
<dbReference type="GO" id="GO:0015140">
    <property type="term" value="F:malate transmembrane transporter activity"/>
    <property type="evidence" value="ECO:0000318"/>
    <property type="project" value="GO_Central"/>
</dbReference>
<evidence type="ECO:0000256" key="12">
    <source>
        <dbReference type="RuleBase" id="RU000488"/>
    </source>
</evidence>
<evidence type="ECO:0000256" key="1">
    <source>
        <dbReference type="ARBA" id="ARBA00004141"/>
    </source>
</evidence>
<dbReference type="KEGG" id="smo:SELMODRAFT_447865"/>
<dbReference type="GO" id="GO:0015131">
    <property type="term" value="F:oxaloacetate transmembrane transporter activity"/>
    <property type="evidence" value="ECO:0000318"/>
    <property type="project" value="GO_Central"/>
</dbReference>
<dbReference type="GO" id="GO:0015117">
    <property type="term" value="F:thiosulfate transmembrane transporter activity"/>
    <property type="evidence" value="ECO:0000318"/>
    <property type="project" value="GO_Central"/>
</dbReference>
<evidence type="ECO:0000256" key="8">
    <source>
        <dbReference type="ARBA" id="ARBA00023016"/>
    </source>
</evidence>
<dbReference type="Gene3D" id="1.50.40.10">
    <property type="entry name" value="Mitochondrial carrier domain"/>
    <property type="match status" value="1"/>
</dbReference>
<evidence type="ECO:0000256" key="11">
    <source>
        <dbReference type="PROSITE-ProRule" id="PRU00282"/>
    </source>
</evidence>
<accession>D8T2X7</accession>
<comment type="similarity">
    <text evidence="3 12">Belongs to the mitochondrial carrier (TC 2.A.29) family.</text>
</comment>
<keyword evidence="8" id="KW-0346">Stress response</keyword>
<dbReference type="GO" id="GO:0035435">
    <property type="term" value="P:phosphate ion transmembrane transport"/>
    <property type="evidence" value="ECO:0000318"/>
    <property type="project" value="GO_Central"/>
</dbReference>
<dbReference type="GO" id="GO:0016020">
    <property type="term" value="C:membrane"/>
    <property type="evidence" value="ECO:0007669"/>
    <property type="project" value="UniProtKB-SubCell"/>
</dbReference>
<dbReference type="FunFam" id="1.50.40.10:FF:000030">
    <property type="entry name" value="Mitochondrial uncoupling protein 5"/>
    <property type="match status" value="1"/>
</dbReference>
<name>D8T2X7_SELML</name>
<comment type="subcellular location">
    <subcellularLocation>
        <location evidence="1">Membrane</location>
        <topology evidence="1">Multi-pass membrane protein</topology>
    </subcellularLocation>
    <subcellularLocation>
        <location evidence="2">Mitochondrion</location>
    </subcellularLocation>
</comment>
<dbReference type="eggNOG" id="KOG0759">
    <property type="taxonomic scope" value="Eukaryota"/>
</dbReference>
<dbReference type="GO" id="GO:0071423">
    <property type="term" value="P:malate transmembrane transport"/>
    <property type="evidence" value="ECO:0000318"/>
    <property type="project" value="GO_Central"/>
</dbReference>
<dbReference type="GO" id="GO:0015729">
    <property type="term" value="P:oxaloacetate transport"/>
    <property type="evidence" value="ECO:0000318"/>
    <property type="project" value="GO_Central"/>
</dbReference>
<protein>
    <submittedName>
        <fullName evidence="13">Uncharacterized protein</fullName>
    </submittedName>
</protein>
<evidence type="ECO:0000313" key="14">
    <source>
        <dbReference type="Proteomes" id="UP000001514"/>
    </source>
</evidence>
<dbReference type="InParanoid" id="D8T2X7"/>
<dbReference type="GO" id="GO:0015709">
    <property type="term" value="P:thiosulfate transport"/>
    <property type="evidence" value="ECO:0000318"/>
    <property type="project" value="GO_Central"/>
</dbReference>
<evidence type="ECO:0000256" key="5">
    <source>
        <dbReference type="ARBA" id="ARBA00022692"/>
    </source>
</evidence>
<evidence type="ECO:0000256" key="3">
    <source>
        <dbReference type="ARBA" id="ARBA00006375"/>
    </source>
</evidence>
<dbReference type="InterPro" id="IPR050391">
    <property type="entry name" value="Mito_Metabolite_Transporter"/>
</dbReference>
<dbReference type="EMBL" id="GL377667">
    <property type="protein sequence ID" value="EFJ08926.1"/>
    <property type="molecule type" value="Genomic_DNA"/>
</dbReference>
<dbReference type="Gramene" id="EFJ08926">
    <property type="protein sequence ID" value="EFJ08926"/>
    <property type="gene ID" value="SELMODRAFT_447865"/>
</dbReference>